<dbReference type="AlphaFoldDB" id="A0AAE1CXZ8"/>
<dbReference type="InterPro" id="IPR043472">
    <property type="entry name" value="Macro_dom-like"/>
</dbReference>
<evidence type="ECO:0000313" key="1">
    <source>
        <dbReference type="EMBL" id="KAK3743977.1"/>
    </source>
</evidence>
<comment type="caution">
    <text evidence="1">The sequence shown here is derived from an EMBL/GenBank/DDBJ whole genome shotgun (WGS) entry which is preliminary data.</text>
</comment>
<dbReference type="SUPFAM" id="SSF52949">
    <property type="entry name" value="Macro domain-like"/>
    <property type="match status" value="1"/>
</dbReference>
<organism evidence="1 2">
    <name type="scientific">Elysia crispata</name>
    <name type="common">lettuce slug</name>
    <dbReference type="NCBI Taxonomy" id="231223"/>
    <lineage>
        <taxon>Eukaryota</taxon>
        <taxon>Metazoa</taxon>
        <taxon>Spiralia</taxon>
        <taxon>Lophotrochozoa</taxon>
        <taxon>Mollusca</taxon>
        <taxon>Gastropoda</taxon>
        <taxon>Heterobranchia</taxon>
        <taxon>Euthyneura</taxon>
        <taxon>Panpulmonata</taxon>
        <taxon>Sacoglossa</taxon>
        <taxon>Placobranchoidea</taxon>
        <taxon>Plakobranchidae</taxon>
        <taxon>Elysia</taxon>
    </lineage>
</organism>
<protein>
    <recommendedName>
        <fullName evidence="3">Macro domain-containing protein</fullName>
    </recommendedName>
</protein>
<dbReference type="Proteomes" id="UP001283361">
    <property type="component" value="Unassembled WGS sequence"/>
</dbReference>
<gene>
    <name evidence="1" type="ORF">RRG08_063112</name>
</gene>
<keyword evidence="2" id="KW-1185">Reference proteome</keyword>
<dbReference type="Gene3D" id="3.40.220.10">
    <property type="entry name" value="Leucine Aminopeptidase, subunit E, domain 1"/>
    <property type="match status" value="1"/>
</dbReference>
<name>A0AAE1CXZ8_9GAST</name>
<sequence length="109" mass="12152">MGQVEMTEAVNLKHFQKLLFICLQSYVEGNDKFLLQSLIECLELAALDKHSCVAVPALGTGGHNYLLVEVAKATIEAVTLHNRQYGEETSIKKSYRVFAVLVQIPAKQF</sequence>
<proteinExistence type="predicted"/>
<evidence type="ECO:0008006" key="3">
    <source>
        <dbReference type="Google" id="ProtNLM"/>
    </source>
</evidence>
<accession>A0AAE1CXZ8</accession>
<dbReference type="EMBL" id="JAWDGP010006286">
    <property type="protein sequence ID" value="KAK3743977.1"/>
    <property type="molecule type" value="Genomic_DNA"/>
</dbReference>
<reference evidence="1" key="1">
    <citation type="journal article" date="2023" name="G3 (Bethesda)">
        <title>A reference genome for the long-term kleptoplast-retaining sea slug Elysia crispata morphotype clarki.</title>
        <authorList>
            <person name="Eastman K.E."/>
            <person name="Pendleton A.L."/>
            <person name="Shaikh M.A."/>
            <person name="Suttiyut T."/>
            <person name="Ogas R."/>
            <person name="Tomko P."/>
            <person name="Gavelis G."/>
            <person name="Widhalm J.R."/>
            <person name="Wisecaver J.H."/>
        </authorList>
    </citation>
    <scope>NUCLEOTIDE SEQUENCE</scope>
    <source>
        <strain evidence="1">ECLA1</strain>
    </source>
</reference>
<evidence type="ECO:0000313" key="2">
    <source>
        <dbReference type="Proteomes" id="UP001283361"/>
    </source>
</evidence>